<keyword evidence="1" id="KW-1133">Transmembrane helix</keyword>
<dbReference type="OrthoDB" id="3142841at2759"/>
<sequence>MSFIGPSKSSILTSIGTYPKHGTTEDWNRYSTNWNCEAQQPPRKCCTSVRFLILTVYRRLFSLVYCANAVAFIIVMVKSRERLLAFMNAAVINLLVCSLAHHPLEVNIIFASICRIPHGCGIASVLWYVGLVTLLSREYCMPSGSRAVSLPVITLSYILLVNLVVVILVAYPIFRTKKHDYFELTHRFGAWLAVALFLTLLLIFSSQPQHAEISTFGQYVAELPAFWIALVVVASLVHLWLLLRRVKVSPEHLSPHAIRLHLNHTSTAFGKVIALSMHPLQTWHSFATFPDPNGQSFSCIVSRAGDWTSQCIDQPPTYLWKRGILMYGFIHVMRVFRRVVVVATGSGIGPCLSWLNVLKLVRQLDSDPIIIDTNTRGRVDMVPVVRGIIQEFDAEAVCDISNAFLTKKIIFELRASGVPAFGPIFDS</sequence>
<keyword evidence="1" id="KW-0812">Transmembrane</keyword>
<organism evidence="2">
    <name type="scientific">Aspergillus arachidicola</name>
    <dbReference type="NCBI Taxonomy" id="656916"/>
    <lineage>
        <taxon>Eukaryota</taxon>
        <taxon>Fungi</taxon>
        <taxon>Dikarya</taxon>
        <taxon>Ascomycota</taxon>
        <taxon>Pezizomycotina</taxon>
        <taxon>Eurotiomycetes</taxon>
        <taxon>Eurotiomycetidae</taxon>
        <taxon>Eurotiales</taxon>
        <taxon>Aspergillaceae</taxon>
        <taxon>Aspergillus</taxon>
        <taxon>Aspergillus subgen. Circumdati</taxon>
    </lineage>
</organism>
<dbReference type="Proteomes" id="UP000325558">
    <property type="component" value="Unassembled WGS sequence"/>
</dbReference>
<proteinExistence type="predicted"/>
<reference evidence="2" key="1">
    <citation type="submission" date="2019-04" db="EMBL/GenBank/DDBJ databases">
        <title>Friends and foes A comparative genomics study of 23 Aspergillus species from section Flavi.</title>
        <authorList>
            <consortium name="DOE Joint Genome Institute"/>
            <person name="Kjaerbolling I."/>
            <person name="Vesth T."/>
            <person name="Frisvad J.C."/>
            <person name="Nybo J.L."/>
            <person name="Theobald S."/>
            <person name="Kildgaard S."/>
            <person name="Isbrandt T."/>
            <person name="Kuo A."/>
            <person name="Sato A."/>
            <person name="Lyhne E.K."/>
            <person name="Kogle M.E."/>
            <person name="Wiebenga A."/>
            <person name="Kun R.S."/>
            <person name="Lubbers R.J."/>
            <person name="Makela M.R."/>
            <person name="Barry K."/>
            <person name="Chovatia M."/>
            <person name="Clum A."/>
            <person name="Daum C."/>
            <person name="Haridas S."/>
            <person name="He G."/>
            <person name="LaButti K."/>
            <person name="Lipzen A."/>
            <person name="Mondo S."/>
            <person name="Riley R."/>
            <person name="Salamov A."/>
            <person name="Simmons B.A."/>
            <person name="Magnuson J.K."/>
            <person name="Henrissat B."/>
            <person name="Mortensen U.H."/>
            <person name="Larsen T.O."/>
            <person name="Devries R.P."/>
            <person name="Grigoriev I.V."/>
            <person name="Machida M."/>
            <person name="Baker S.E."/>
            <person name="Andersen M.R."/>
        </authorList>
    </citation>
    <scope>NUCLEOTIDE SEQUENCE</scope>
    <source>
        <strain evidence="2">CBS 117612</strain>
    </source>
</reference>
<evidence type="ECO:0008006" key="3">
    <source>
        <dbReference type="Google" id="ProtNLM"/>
    </source>
</evidence>
<feature type="transmembrane region" description="Helical" evidence="1">
    <location>
        <begin position="186"/>
        <end position="205"/>
    </location>
</feature>
<dbReference type="GO" id="GO:0005886">
    <property type="term" value="C:plasma membrane"/>
    <property type="evidence" value="ECO:0007669"/>
    <property type="project" value="TreeGrafter"/>
</dbReference>
<feature type="transmembrane region" description="Helical" evidence="1">
    <location>
        <begin position="116"/>
        <end position="135"/>
    </location>
</feature>
<dbReference type="AlphaFoldDB" id="A0A5N6XQ95"/>
<protein>
    <recommendedName>
        <fullName evidence="3">Integral membrane protein TmpA</fullName>
    </recommendedName>
</protein>
<feature type="transmembrane region" description="Helical" evidence="1">
    <location>
        <begin position="83"/>
        <end position="104"/>
    </location>
</feature>
<keyword evidence="1" id="KW-0472">Membrane</keyword>
<gene>
    <name evidence="2" type="ORF">BDV24DRAFT_156115</name>
</gene>
<accession>A0A5N6XQ95</accession>
<evidence type="ECO:0000313" key="2">
    <source>
        <dbReference type="EMBL" id="KAE8335357.1"/>
    </source>
</evidence>
<dbReference type="GO" id="GO:0075306">
    <property type="term" value="P:regulation of conidium formation"/>
    <property type="evidence" value="ECO:0007669"/>
    <property type="project" value="TreeGrafter"/>
</dbReference>
<dbReference type="PANTHER" id="PTHR33927:SF3">
    <property type="entry name" value="INTEGRAL MEMBRANE PROTEIN TMPA"/>
    <property type="match status" value="1"/>
</dbReference>
<dbReference type="InterPro" id="IPR052979">
    <property type="entry name" value="Adenylate-forming_domain"/>
</dbReference>
<name>A0A5N6XQ95_9EURO</name>
<feature type="transmembrane region" description="Helical" evidence="1">
    <location>
        <begin position="225"/>
        <end position="243"/>
    </location>
</feature>
<dbReference type="GO" id="GO:0048315">
    <property type="term" value="P:conidium formation"/>
    <property type="evidence" value="ECO:0007669"/>
    <property type="project" value="TreeGrafter"/>
</dbReference>
<feature type="transmembrane region" description="Helical" evidence="1">
    <location>
        <begin position="60"/>
        <end position="77"/>
    </location>
</feature>
<evidence type="ECO:0000256" key="1">
    <source>
        <dbReference type="SAM" id="Phobius"/>
    </source>
</evidence>
<dbReference type="PANTHER" id="PTHR33927">
    <property type="entry name" value="TRANSMEMBRANE PROTEIN"/>
    <property type="match status" value="1"/>
</dbReference>
<dbReference type="GO" id="GO:0043935">
    <property type="term" value="P:sexual sporulation resulting in formation of a cellular spore"/>
    <property type="evidence" value="ECO:0007669"/>
    <property type="project" value="TreeGrafter"/>
</dbReference>
<feature type="transmembrane region" description="Helical" evidence="1">
    <location>
        <begin position="155"/>
        <end position="174"/>
    </location>
</feature>
<dbReference type="EMBL" id="ML737221">
    <property type="protein sequence ID" value="KAE8335357.1"/>
    <property type="molecule type" value="Genomic_DNA"/>
</dbReference>